<organism evidence="4 5">
    <name type="scientific">Madurella fahalii</name>
    <dbReference type="NCBI Taxonomy" id="1157608"/>
    <lineage>
        <taxon>Eukaryota</taxon>
        <taxon>Fungi</taxon>
        <taxon>Dikarya</taxon>
        <taxon>Ascomycota</taxon>
        <taxon>Pezizomycotina</taxon>
        <taxon>Sordariomycetes</taxon>
        <taxon>Sordariomycetidae</taxon>
        <taxon>Sordariales</taxon>
        <taxon>Sordariales incertae sedis</taxon>
        <taxon>Madurella</taxon>
    </lineage>
</organism>
<evidence type="ECO:0000313" key="4">
    <source>
        <dbReference type="EMBL" id="GAB1315439.1"/>
    </source>
</evidence>
<dbReference type="Gene3D" id="3.40.50.2000">
    <property type="entry name" value="Glycogen Phosphorylase B"/>
    <property type="match status" value="2"/>
</dbReference>
<dbReference type="InterPro" id="IPR050271">
    <property type="entry name" value="UDP-glycosyltransferase"/>
</dbReference>
<keyword evidence="1" id="KW-0328">Glycosyltransferase</keyword>
<keyword evidence="2" id="KW-0808">Transferase</keyword>
<dbReference type="RefSeq" id="XP_070917170.1">
    <property type="nucleotide sequence ID" value="XM_071061069.1"/>
</dbReference>
<dbReference type="CDD" id="cd03784">
    <property type="entry name" value="GT1_Gtf-like"/>
    <property type="match status" value="1"/>
</dbReference>
<dbReference type="PANTHER" id="PTHR48043:SF145">
    <property type="entry name" value="FI06409P-RELATED"/>
    <property type="match status" value="1"/>
</dbReference>
<dbReference type="InterPro" id="IPR010610">
    <property type="entry name" value="EryCIII-like_C"/>
</dbReference>
<dbReference type="EMBL" id="BAAFSV010000003">
    <property type="protein sequence ID" value="GAB1315439.1"/>
    <property type="molecule type" value="Genomic_DNA"/>
</dbReference>
<proteinExistence type="predicted"/>
<comment type="caution">
    <text evidence="4">The sequence shown here is derived from an EMBL/GenBank/DDBJ whole genome shotgun (WGS) entry which is preliminary data.</text>
</comment>
<dbReference type="SUPFAM" id="SSF53756">
    <property type="entry name" value="UDP-Glycosyltransferase/glycogen phosphorylase"/>
    <property type="match status" value="1"/>
</dbReference>
<dbReference type="Proteomes" id="UP001628179">
    <property type="component" value="Unassembled WGS sequence"/>
</dbReference>
<evidence type="ECO:0000313" key="5">
    <source>
        <dbReference type="Proteomes" id="UP001628179"/>
    </source>
</evidence>
<dbReference type="Pfam" id="PF06722">
    <property type="entry name" value="EryCIII-like_C"/>
    <property type="match status" value="1"/>
</dbReference>
<accession>A0ABQ0GCI9</accession>
<evidence type="ECO:0000256" key="1">
    <source>
        <dbReference type="ARBA" id="ARBA00022676"/>
    </source>
</evidence>
<sequence>MKKILLVTNSELGQANVFLAAGHALYPLDADVQVHYASFPALSKSVSKASDHALRCSPGAHPFVFHPLDGTSMIDAFEAVNGVQAISKRPGFFNTTEYLRTMMKVVLPWAASDFVTIFQSTVQIIERVAPDLVVVDALFGPGLTACHHLDVKHIILTPNALKDIALACQPFGAMFWKYPISGSAIPYPVPWSLLPLNIYYGLCAIWYYFTEKDYHTTAAAIKRSTGVGPVTFDKVVMNPRPKHRILVASRPEIDFPLTIPPHLTPCGPMIRPVPAVSDVDADLDAWLRRGPIVLVNLGSHTVMTEADAIEMAGALRILLDTVSSSSAAVGGSPGGWGKLRVLWKLQKNEAASGYGFGPGSVLHDILGKELDHDQVRVVDWLTCEPVAVLETGAVVCVVSHGGANSVHEAIHAGVVQVLLPSWADCYDFATRVEYLGIGRWGNKQGMPRWTASELGPILVEVVVGQDADALRVRAKELATLCSETPGATVAAKAILAELA</sequence>
<name>A0ABQ0GCI9_9PEZI</name>
<dbReference type="PANTHER" id="PTHR48043">
    <property type="entry name" value="EG:EG0003.4 PROTEIN-RELATED"/>
    <property type="match status" value="1"/>
</dbReference>
<dbReference type="GeneID" id="98176392"/>
<dbReference type="InterPro" id="IPR002213">
    <property type="entry name" value="UDP_glucos_trans"/>
</dbReference>
<gene>
    <name evidence="4" type="ORF">MFIFM68171_05649</name>
</gene>
<protein>
    <recommendedName>
        <fullName evidence="3">Erythromycin biosynthesis protein CIII-like C-terminal domain-containing protein</fullName>
    </recommendedName>
</protein>
<evidence type="ECO:0000259" key="3">
    <source>
        <dbReference type="Pfam" id="PF06722"/>
    </source>
</evidence>
<keyword evidence="5" id="KW-1185">Reference proteome</keyword>
<evidence type="ECO:0000256" key="2">
    <source>
        <dbReference type="ARBA" id="ARBA00022679"/>
    </source>
</evidence>
<feature type="domain" description="Erythromycin biosynthesis protein CIII-like C-terminal" evidence="3">
    <location>
        <begin position="373"/>
        <end position="478"/>
    </location>
</feature>
<reference evidence="4 5" key="1">
    <citation type="submission" date="2024-09" db="EMBL/GenBank/DDBJ databases">
        <title>Itraconazole resistance in Madurella fahalii resulting from another homologue of gene encoding cytochrome P450 14-alpha sterol demethylase (CYP51).</title>
        <authorList>
            <person name="Yoshioka I."/>
            <person name="Fahal A.H."/>
            <person name="Kaneko S."/>
            <person name="Yaguchi T."/>
        </authorList>
    </citation>
    <scope>NUCLEOTIDE SEQUENCE [LARGE SCALE GENOMIC DNA]</scope>
    <source>
        <strain evidence="4 5">IFM 68171</strain>
    </source>
</reference>